<organism evidence="4 5">
    <name type="scientific">Lacticaseibacillus mingshuiensis</name>
    <dbReference type="NCBI Taxonomy" id="2799574"/>
    <lineage>
        <taxon>Bacteria</taxon>
        <taxon>Bacillati</taxon>
        <taxon>Bacillota</taxon>
        <taxon>Bacilli</taxon>
        <taxon>Lactobacillales</taxon>
        <taxon>Lactobacillaceae</taxon>
        <taxon>Lacticaseibacillus</taxon>
    </lineage>
</organism>
<dbReference type="InterPro" id="IPR002347">
    <property type="entry name" value="SDR_fam"/>
</dbReference>
<comment type="caution">
    <text evidence="4">The sequence shown here is derived from an EMBL/GenBank/DDBJ whole genome shotgun (WGS) entry which is preliminary data.</text>
</comment>
<dbReference type="EMBL" id="JBHTOC010000031">
    <property type="protein sequence ID" value="MFD1431059.1"/>
    <property type="molecule type" value="Genomic_DNA"/>
</dbReference>
<dbReference type="PRINTS" id="PR00080">
    <property type="entry name" value="SDRFAMILY"/>
</dbReference>
<accession>A0ABW4CLP4</accession>
<name>A0ABW4CLP4_9LACO</name>
<dbReference type="PANTHER" id="PTHR44169:SF6">
    <property type="entry name" value="NADPH-DEPENDENT 1-ACYLDIHYDROXYACETONE PHOSPHATE REDUCTASE"/>
    <property type="match status" value="1"/>
</dbReference>
<proteinExistence type="inferred from homology"/>
<evidence type="ECO:0000256" key="1">
    <source>
        <dbReference type="ARBA" id="ARBA00006484"/>
    </source>
</evidence>
<protein>
    <submittedName>
        <fullName evidence="4">SDR family NAD(P)-dependent oxidoreductase</fullName>
    </submittedName>
</protein>
<dbReference type="Proteomes" id="UP001597196">
    <property type="component" value="Unassembled WGS sequence"/>
</dbReference>
<comment type="similarity">
    <text evidence="1 3">Belongs to the short-chain dehydrogenases/reductases (SDR) family.</text>
</comment>
<evidence type="ECO:0000313" key="5">
    <source>
        <dbReference type="Proteomes" id="UP001597196"/>
    </source>
</evidence>
<dbReference type="RefSeq" id="WP_203628633.1">
    <property type="nucleotide sequence ID" value="NZ_BOLQ01000045.1"/>
</dbReference>
<dbReference type="SUPFAM" id="SSF51735">
    <property type="entry name" value="NAD(P)-binding Rossmann-fold domains"/>
    <property type="match status" value="1"/>
</dbReference>
<dbReference type="Pfam" id="PF00106">
    <property type="entry name" value="adh_short"/>
    <property type="match status" value="1"/>
</dbReference>
<gene>
    <name evidence="4" type="ORF">ACFQ4P_12655</name>
</gene>
<keyword evidence="2" id="KW-0560">Oxidoreductase</keyword>
<sequence>MSEKVVAITGASNGMGLEAAKLFAQRGWIVYGGARRVEKIPTTNGIHALKLDVTDDASREAFIQTILTDQHRIDVLINNAGYGEYRPLEELPLENLKAQFDVNFFGAAALTQLVLPTMRAQHSGRIVNISSIGEDVFTPLGGAYHATKAALRRWSNVLDQEVKGFGIRSVIVQPGGTQSSWAEIAMANAKKNLKPNSVYRPLVEAVETQLSGIPASAATSADLARLFYRAATDETPKYAYFNTWSDRLMARTARVHPRLYMRIADRLMKGFSKEGAK</sequence>
<evidence type="ECO:0000313" key="4">
    <source>
        <dbReference type="EMBL" id="MFD1431059.1"/>
    </source>
</evidence>
<evidence type="ECO:0000256" key="2">
    <source>
        <dbReference type="ARBA" id="ARBA00023002"/>
    </source>
</evidence>
<dbReference type="PANTHER" id="PTHR44169">
    <property type="entry name" value="NADPH-DEPENDENT 1-ACYLDIHYDROXYACETONE PHOSPHATE REDUCTASE"/>
    <property type="match status" value="1"/>
</dbReference>
<reference evidence="5" key="1">
    <citation type="journal article" date="2019" name="Int. J. Syst. Evol. Microbiol.">
        <title>The Global Catalogue of Microorganisms (GCM) 10K type strain sequencing project: providing services to taxonomists for standard genome sequencing and annotation.</title>
        <authorList>
            <consortium name="The Broad Institute Genomics Platform"/>
            <consortium name="The Broad Institute Genome Sequencing Center for Infectious Disease"/>
            <person name="Wu L."/>
            <person name="Ma J."/>
        </authorList>
    </citation>
    <scope>NUCLEOTIDE SEQUENCE [LARGE SCALE GENOMIC DNA]</scope>
    <source>
        <strain evidence="5">CCM 8980</strain>
    </source>
</reference>
<dbReference type="PRINTS" id="PR00081">
    <property type="entry name" value="GDHRDH"/>
</dbReference>
<dbReference type="CDD" id="cd05374">
    <property type="entry name" value="17beta-HSD-like_SDR_c"/>
    <property type="match status" value="1"/>
</dbReference>
<dbReference type="InterPro" id="IPR036291">
    <property type="entry name" value="NAD(P)-bd_dom_sf"/>
</dbReference>
<dbReference type="Gene3D" id="3.40.50.720">
    <property type="entry name" value="NAD(P)-binding Rossmann-like Domain"/>
    <property type="match status" value="1"/>
</dbReference>
<evidence type="ECO:0000256" key="3">
    <source>
        <dbReference type="RuleBase" id="RU000363"/>
    </source>
</evidence>
<keyword evidence="5" id="KW-1185">Reference proteome</keyword>